<dbReference type="Gene3D" id="3.40.630.30">
    <property type="match status" value="1"/>
</dbReference>
<dbReference type="AlphaFoldDB" id="A0A9X3IM41"/>
<comment type="caution">
    <text evidence="2">The sequence shown here is derived from an EMBL/GenBank/DDBJ whole genome shotgun (WGS) entry which is preliminary data.</text>
</comment>
<dbReference type="InterPro" id="IPR052777">
    <property type="entry name" value="Acetyltransferase_Enz"/>
</dbReference>
<dbReference type="EMBL" id="JAPKNK010000005">
    <property type="protein sequence ID" value="MCX5570171.1"/>
    <property type="molecule type" value="Genomic_DNA"/>
</dbReference>
<gene>
    <name evidence="2" type="ORF">OSH07_13280</name>
</gene>
<dbReference type="InterPro" id="IPR016181">
    <property type="entry name" value="Acyl_CoA_acyltransferase"/>
</dbReference>
<dbReference type="PANTHER" id="PTHR43305:SF1">
    <property type="entry name" value="FAMILY N-ACETYLTRANSFERASE, PUTATIVE (AFU_ORTHOLOGUE AFUA_2G01380)-RELATED"/>
    <property type="match status" value="1"/>
</dbReference>
<dbReference type="Pfam" id="PF00583">
    <property type="entry name" value="Acetyltransf_1"/>
    <property type="match status" value="1"/>
</dbReference>
<dbReference type="SUPFAM" id="SSF55729">
    <property type="entry name" value="Acyl-CoA N-acyltransferases (Nat)"/>
    <property type="match status" value="1"/>
</dbReference>
<feature type="domain" description="N-acetyltransferase" evidence="1">
    <location>
        <begin position="6"/>
        <end position="159"/>
    </location>
</feature>
<proteinExistence type="predicted"/>
<protein>
    <submittedName>
        <fullName evidence="2">GNAT family N-acetyltransferase</fullName>
    </submittedName>
</protein>
<evidence type="ECO:0000313" key="3">
    <source>
        <dbReference type="Proteomes" id="UP001144805"/>
    </source>
</evidence>
<evidence type="ECO:0000259" key="1">
    <source>
        <dbReference type="PROSITE" id="PS51186"/>
    </source>
</evidence>
<dbReference type="CDD" id="cd04301">
    <property type="entry name" value="NAT_SF"/>
    <property type="match status" value="1"/>
</dbReference>
<evidence type="ECO:0000313" key="2">
    <source>
        <dbReference type="EMBL" id="MCX5570171.1"/>
    </source>
</evidence>
<dbReference type="PANTHER" id="PTHR43305">
    <property type="entry name" value="FAMILY N-ACETYLTRANSFERASE, PUTATIVE (AFU_ORTHOLOGUE AFUA_2G01380)-RELATED"/>
    <property type="match status" value="1"/>
</dbReference>
<dbReference type="InterPro" id="IPR000182">
    <property type="entry name" value="GNAT_dom"/>
</dbReference>
<dbReference type="GO" id="GO:0016747">
    <property type="term" value="F:acyltransferase activity, transferring groups other than amino-acyl groups"/>
    <property type="evidence" value="ECO:0007669"/>
    <property type="project" value="InterPro"/>
</dbReference>
<name>A0A9X3IM41_9HYPH</name>
<keyword evidence="3" id="KW-1185">Reference proteome</keyword>
<accession>A0A9X3IM41</accession>
<sequence>MRDRFTIARARTAEDLRDVARLFKRYAATLPIDLGYQGFNSEVAGLPGKYAAPEGELFLARDSAGGAVGCVGLRPLPAEGECELKRLFILPEARGSGLGRALAEAVVAQARTLRYRRIRLDTLSSMQAALALYRGLGFQSCDAYYAPTPPGTVFLSLEL</sequence>
<dbReference type="Proteomes" id="UP001144805">
    <property type="component" value="Unassembled WGS sequence"/>
</dbReference>
<dbReference type="PROSITE" id="PS51186">
    <property type="entry name" value="GNAT"/>
    <property type="match status" value="1"/>
</dbReference>
<reference evidence="2" key="1">
    <citation type="submission" date="2022-11" db="EMBL/GenBank/DDBJ databases">
        <title>Biodiversity and phylogenetic relationships of bacteria.</title>
        <authorList>
            <person name="Machado R.A.R."/>
            <person name="Bhat A."/>
            <person name="Loulou A."/>
            <person name="Kallel S."/>
        </authorList>
    </citation>
    <scope>NUCLEOTIDE SEQUENCE</scope>
    <source>
        <strain evidence="2">K-TC2</strain>
    </source>
</reference>
<dbReference type="RefSeq" id="WP_266339388.1">
    <property type="nucleotide sequence ID" value="NZ_JAPKNK010000005.1"/>
</dbReference>
<organism evidence="2 3">
    <name type="scientific">Kaistia nematophila</name>
    <dbReference type="NCBI Taxonomy" id="2994654"/>
    <lineage>
        <taxon>Bacteria</taxon>
        <taxon>Pseudomonadati</taxon>
        <taxon>Pseudomonadota</taxon>
        <taxon>Alphaproteobacteria</taxon>
        <taxon>Hyphomicrobiales</taxon>
        <taxon>Kaistiaceae</taxon>
        <taxon>Kaistia</taxon>
    </lineage>
</organism>